<dbReference type="Proteomes" id="UP001141434">
    <property type="component" value="Unassembled WGS sequence"/>
</dbReference>
<sequence>MRLNTLSLIAFVASVSADWTVTTYTDKECGTTSSTTGYVRSGLKDDDTEAREVWGKCVNIDDNVEINSIKASFDGPDTDGIVRYWAEPDCPDNKFGLNINFEPNNDQCQTDSVEKEFSSNKKYPIKSWVIRKA</sequence>
<dbReference type="AlphaFoldDB" id="A0A9W9JWW3"/>
<feature type="signal peptide" evidence="1">
    <location>
        <begin position="1"/>
        <end position="17"/>
    </location>
</feature>
<organism evidence="2 3">
    <name type="scientific">Penicillium alfredii</name>
    <dbReference type="NCBI Taxonomy" id="1506179"/>
    <lineage>
        <taxon>Eukaryota</taxon>
        <taxon>Fungi</taxon>
        <taxon>Dikarya</taxon>
        <taxon>Ascomycota</taxon>
        <taxon>Pezizomycotina</taxon>
        <taxon>Eurotiomycetes</taxon>
        <taxon>Eurotiomycetidae</taxon>
        <taxon>Eurotiales</taxon>
        <taxon>Aspergillaceae</taxon>
        <taxon>Penicillium</taxon>
    </lineage>
</organism>
<dbReference type="GeneID" id="81398856"/>
<dbReference type="EMBL" id="JAPMSZ010000011">
    <property type="protein sequence ID" value="KAJ5084583.1"/>
    <property type="molecule type" value="Genomic_DNA"/>
</dbReference>
<reference evidence="2" key="2">
    <citation type="journal article" date="2023" name="IMA Fungus">
        <title>Comparative genomic study of the Penicillium genus elucidates a diverse pangenome and 15 lateral gene transfer events.</title>
        <authorList>
            <person name="Petersen C."/>
            <person name="Sorensen T."/>
            <person name="Nielsen M.R."/>
            <person name="Sondergaard T.E."/>
            <person name="Sorensen J.L."/>
            <person name="Fitzpatrick D.A."/>
            <person name="Frisvad J.C."/>
            <person name="Nielsen K.L."/>
        </authorList>
    </citation>
    <scope>NUCLEOTIDE SEQUENCE</scope>
    <source>
        <strain evidence="2">IBT 34128</strain>
    </source>
</reference>
<proteinExistence type="predicted"/>
<comment type="caution">
    <text evidence="2">The sequence shown here is derived from an EMBL/GenBank/DDBJ whole genome shotgun (WGS) entry which is preliminary data.</text>
</comment>
<evidence type="ECO:0000313" key="3">
    <source>
        <dbReference type="Proteomes" id="UP001141434"/>
    </source>
</evidence>
<reference evidence="2" key="1">
    <citation type="submission" date="2022-11" db="EMBL/GenBank/DDBJ databases">
        <authorList>
            <person name="Petersen C."/>
        </authorList>
    </citation>
    <scope>NUCLEOTIDE SEQUENCE</scope>
    <source>
        <strain evidence="2">IBT 34128</strain>
    </source>
</reference>
<feature type="chain" id="PRO_5040960603" evidence="1">
    <location>
        <begin position="18"/>
        <end position="133"/>
    </location>
</feature>
<evidence type="ECO:0000313" key="2">
    <source>
        <dbReference type="EMBL" id="KAJ5084583.1"/>
    </source>
</evidence>
<keyword evidence="1" id="KW-0732">Signal</keyword>
<protein>
    <submittedName>
        <fullName evidence="2">Uncharacterized protein</fullName>
    </submittedName>
</protein>
<gene>
    <name evidence="2" type="ORF">NUU61_009162</name>
</gene>
<keyword evidence="3" id="KW-1185">Reference proteome</keyword>
<accession>A0A9W9JWW3</accession>
<dbReference type="RefSeq" id="XP_056507980.1">
    <property type="nucleotide sequence ID" value="XM_056659687.1"/>
</dbReference>
<name>A0A9W9JWW3_9EURO</name>
<evidence type="ECO:0000256" key="1">
    <source>
        <dbReference type="SAM" id="SignalP"/>
    </source>
</evidence>